<dbReference type="Proteomes" id="UP000193218">
    <property type="component" value="Unassembled WGS sequence"/>
</dbReference>
<protein>
    <submittedName>
        <fullName evidence="2">Uncharacterized protein</fullName>
    </submittedName>
</protein>
<evidence type="ECO:0000313" key="3">
    <source>
        <dbReference type="Proteomes" id="UP000193218"/>
    </source>
</evidence>
<keyword evidence="3" id="KW-1185">Reference proteome</keyword>
<organism evidence="2 3">
    <name type="scientific">Kockovaella imperatae</name>
    <dbReference type="NCBI Taxonomy" id="4999"/>
    <lineage>
        <taxon>Eukaryota</taxon>
        <taxon>Fungi</taxon>
        <taxon>Dikarya</taxon>
        <taxon>Basidiomycota</taxon>
        <taxon>Agaricomycotina</taxon>
        <taxon>Tremellomycetes</taxon>
        <taxon>Tremellales</taxon>
        <taxon>Cuniculitremaceae</taxon>
        <taxon>Kockovaella</taxon>
    </lineage>
</organism>
<dbReference type="GeneID" id="33557024"/>
<proteinExistence type="predicted"/>
<evidence type="ECO:0000313" key="2">
    <source>
        <dbReference type="EMBL" id="ORX38173.1"/>
    </source>
</evidence>
<feature type="transmembrane region" description="Helical" evidence="1">
    <location>
        <begin position="73"/>
        <end position="93"/>
    </location>
</feature>
<dbReference type="RefSeq" id="XP_021872095.1">
    <property type="nucleotide sequence ID" value="XM_022015216.1"/>
</dbReference>
<feature type="transmembrane region" description="Helical" evidence="1">
    <location>
        <begin position="12"/>
        <end position="30"/>
    </location>
</feature>
<dbReference type="EMBL" id="NBSH01000004">
    <property type="protein sequence ID" value="ORX38173.1"/>
    <property type="molecule type" value="Genomic_DNA"/>
</dbReference>
<sequence length="405" mass="44697">MPLSSAGPVSEAFYSIATQALCVAAVVKGCRYSLRVSPSYALSLTPQRWIVVETLRPSPVQPDTFTTTVKNKCLFISVLAVAFLVPLAIWFGLMFGLRQIKSELWLNIAFGAILWIASTAANYHGSIVLFTPARTAQLAYSELIPGVYELREKTQGSSLVRLAGAAALSAACIYLSSKGVRILQPVLTTSVVLTLAGLNSANHRISVRGANMFMALYMFGVPILAVTMWGAHEILARIFHWKEETPRPDGSPDLYDWMLRLFLAFVIAMPSALASVFIGMALRFEYSSSGTGLHRSQPGEEVLIPADPPYFSRPMFNASVLVLGIVVLMGEVGVCLVDPTHLQDVLWLIPAVPITVIVQLLLARRWGVWRDWWTYAEIWVPRKEDLLKRAYNIAAEEEDGGHYHS</sequence>
<reference evidence="2 3" key="1">
    <citation type="submission" date="2017-03" db="EMBL/GenBank/DDBJ databases">
        <title>Widespread Adenine N6-methylation of Active Genes in Fungi.</title>
        <authorList>
            <consortium name="DOE Joint Genome Institute"/>
            <person name="Mondo S.J."/>
            <person name="Dannebaum R.O."/>
            <person name="Kuo R.C."/>
            <person name="Louie K.B."/>
            <person name="Bewick A.J."/>
            <person name="Labutti K."/>
            <person name="Haridas S."/>
            <person name="Kuo A."/>
            <person name="Salamov A."/>
            <person name="Ahrendt S.R."/>
            <person name="Lau R."/>
            <person name="Bowen B.P."/>
            <person name="Lipzen A."/>
            <person name="Sullivan W."/>
            <person name="Andreopoulos W.B."/>
            <person name="Clum A."/>
            <person name="Lindquist E."/>
            <person name="Daum C."/>
            <person name="Northen T.R."/>
            <person name="Ramamoorthy G."/>
            <person name="Schmitz R.J."/>
            <person name="Gryganskyi A."/>
            <person name="Culley D."/>
            <person name="Magnuson J."/>
            <person name="James T.Y."/>
            <person name="O'Malley M.A."/>
            <person name="Stajich J.E."/>
            <person name="Spatafora J.W."/>
            <person name="Visel A."/>
            <person name="Grigoriev I.V."/>
        </authorList>
    </citation>
    <scope>NUCLEOTIDE SEQUENCE [LARGE SCALE GENOMIC DNA]</scope>
    <source>
        <strain evidence="2 3">NRRL Y-17943</strain>
    </source>
</reference>
<keyword evidence="1" id="KW-0472">Membrane</keyword>
<feature type="transmembrane region" description="Helical" evidence="1">
    <location>
        <begin position="320"/>
        <end position="339"/>
    </location>
</feature>
<feature type="transmembrane region" description="Helical" evidence="1">
    <location>
        <begin position="213"/>
        <end position="231"/>
    </location>
</feature>
<feature type="transmembrane region" description="Helical" evidence="1">
    <location>
        <begin position="257"/>
        <end position="282"/>
    </location>
</feature>
<feature type="transmembrane region" description="Helical" evidence="1">
    <location>
        <begin position="345"/>
        <end position="363"/>
    </location>
</feature>
<evidence type="ECO:0000256" key="1">
    <source>
        <dbReference type="SAM" id="Phobius"/>
    </source>
</evidence>
<gene>
    <name evidence="2" type="ORF">BD324DRAFT_619851</name>
</gene>
<feature type="transmembrane region" description="Helical" evidence="1">
    <location>
        <begin position="105"/>
        <end position="124"/>
    </location>
</feature>
<keyword evidence="1" id="KW-0812">Transmembrane</keyword>
<name>A0A1Y1UJE0_9TREE</name>
<dbReference type="AlphaFoldDB" id="A0A1Y1UJE0"/>
<accession>A0A1Y1UJE0</accession>
<comment type="caution">
    <text evidence="2">The sequence shown here is derived from an EMBL/GenBank/DDBJ whole genome shotgun (WGS) entry which is preliminary data.</text>
</comment>
<dbReference type="InParanoid" id="A0A1Y1UJE0"/>
<keyword evidence="1" id="KW-1133">Transmembrane helix</keyword>